<reference evidence="3" key="1">
    <citation type="journal article" date="2019" name="Int. J. Syst. Evol. Microbiol.">
        <title>The Global Catalogue of Microorganisms (GCM) 10K type strain sequencing project: providing services to taxonomists for standard genome sequencing and annotation.</title>
        <authorList>
            <consortium name="The Broad Institute Genomics Platform"/>
            <consortium name="The Broad Institute Genome Sequencing Center for Infectious Disease"/>
            <person name="Wu L."/>
            <person name="Ma J."/>
        </authorList>
    </citation>
    <scope>NUCLEOTIDE SEQUENCE [LARGE SCALE GENOMIC DNA]</scope>
    <source>
        <strain evidence="3">KCTC 19812</strain>
    </source>
</reference>
<dbReference type="GO" id="GO:0016787">
    <property type="term" value="F:hydrolase activity"/>
    <property type="evidence" value="ECO:0007669"/>
    <property type="project" value="UniProtKB-KW"/>
</dbReference>
<evidence type="ECO:0000313" key="3">
    <source>
        <dbReference type="Proteomes" id="UP001597414"/>
    </source>
</evidence>
<dbReference type="Proteomes" id="UP001597414">
    <property type="component" value="Unassembled WGS sequence"/>
</dbReference>
<dbReference type="EMBL" id="JBHUIV010000010">
    <property type="protein sequence ID" value="MFD2200732.1"/>
    <property type="molecule type" value="Genomic_DNA"/>
</dbReference>
<organism evidence="2 3">
    <name type="scientific">Shivajiella indica</name>
    <dbReference type="NCBI Taxonomy" id="872115"/>
    <lineage>
        <taxon>Bacteria</taxon>
        <taxon>Pseudomonadati</taxon>
        <taxon>Bacteroidota</taxon>
        <taxon>Cytophagia</taxon>
        <taxon>Cytophagales</taxon>
        <taxon>Cyclobacteriaceae</taxon>
        <taxon>Shivajiella</taxon>
    </lineage>
</organism>
<evidence type="ECO:0000259" key="1">
    <source>
        <dbReference type="Pfam" id="PF13472"/>
    </source>
</evidence>
<dbReference type="SUPFAM" id="SSF52266">
    <property type="entry name" value="SGNH hydrolase"/>
    <property type="match status" value="1"/>
</dbReference>
<comment type="caution">
    <text evidence="2">The sequence shown here is derived from an EMBL/GenBank/DDBJ whole genome shotgun (WGS) entry which is preliminary data.</text>
</comment>
<keyword evidence="3" id="KW-1185">Reference proteome</keyword>
<name>A0ABW5B3T2_9BACT</name>
<proteinExistence type="predicted"/>
<accession>A0ABW5B3T2</accession>
<sequence>MWNRLFYFLELLSLLPILPVLYDQGKKVRNKISKLTAYSNFLVFKSDIEESSILILGESTVAGVGASSPSHTISHHVFNQLKKKHSVYNLGKNGLRAENLKRLLLHGKPDIPNKINTAVLMVGANDCFKFTPPGKFNKHILEFVLFIREVPGVGEIILFPIPPVHQFPSLPKIIRFFLGWHRRILTKELRNLEKKIPELEFENIEESYPPEYFSEDGIHPSDLGYKLLAVEISKKVAI</sequence>
<feature type="domain" description="SGNH hydrolase-type esterase" evidence="1">
    <location>
        <begin position="56"/>
        <end position="227"/>
    </location>
</feature>
<evidence type="ECO:0000313" key="2">
    <source>
        <dbReference type="EMBL" id="MFD2200732.1"/>
    </source>
</evidence>
<dbReference type="CDD" id="cd01836">
    <property type="entry name" value="FeeA_FeeB_like"/>
    <property type="match status" value="1"/>
</dbReference>
<dbReference type="Gene3D" id="3.40.50.1110">
    <property type="entry name" value="SGNH hydrolase"/>
    <property type="match status" value="1"/>
</dbReference>
<dbReference type="InterPro" id="IPR013830">
    <property type="entry name" value="SGNH_hydro"/>
</dbReference>
<gene>
    <name evidence="2" type="ORF">ACFSKV_04090</name>
</gene>
<dbReference type="RefSeq" id="WP_380800583.1">
    <property type="nucleotide sequence ID" value="NZ_JBHUIV010000010.1"/>
</dbReference>
<dbReference type="InterPro" id="IPR036514">
    <property type="entry name" value="SGNH_hydro_sf"/>
</dbReference>
<keyword evidence="2" id="KW-0378">Hydrolase</keyword>
<protein>
    <submittedName>
        <fullName evidence="2">SGNH/GDSL hydrolase family protein</fullName>
    </submittedName>
</protein>
<dbReference type="Pfam" id="PF13472">
    <property type="entry name" value="Lipase_GDSL_2"/>
    <property type="match status" value="1"/>
</dbReference>